<evidence type="ECO:0000313" key="1">
    <source>
        <dbReference type="EMBL" id="MBB5891000.1"/>
    </source>
</evidence>
<dbReference type="AlphaFoldDB" id="A0A7W9KE90"/>
<dbReference type="Proteomes" id="UP000585638">
    <property type="component" value="Unassembled WGS sequence"/>
</dbReference>
<organism evidence="1 2">
    <name type="scientific">Kutzneria kofuensis</name>
    <dbReference type="NCBI Taxonomy" id="103725"/>
    <lineage>
        <taxon>Bacteria</taxon>
        <taxon>Bacillati</taxon>
        <taxon>Actinomycetota</taxon>
        <taxon>Actinomycetes</taxon>
        <taxon>Pseudonocardiales</taxon>
        <taxon>Pseudonocardiaceae</taxon>
        <taxon>Kutzneria</taxon>
    </lineage>
</organism>
<proteinExistence type="predicted"/>
<name>A0A7W9KE90_9PSEU</name>
<keyword evidence="2" id="KW-1185">Reference proteome</keyword>
<evidence type="ECO:0000313" key="2">
    <source>
        <dbReference type="Proteomes" id="UP000585638"/>
    </source>
</evidence>
<sequence length="49" mass="5468">MADFLLGRAELTGHPAITRHRFSVLPCADRVFGVRCVDSAVAEVKFRHD</sequence>
<reference evidence="1 2" key="1">
    <citation type="submission" date="2020-08" db="EMBL/GenBank/DDBJ databases">
        <title>Sequencing the genomes of 1000 actinobacteria strains.</title>
        <authorList>
            <person name="Klenk H.-P."/>
        </authorList>
    </citation>
    <scope>NUCLEOTIDE SEQUENCE [LARGE SCALE GENOMIC DNA]</scope>
    <source>
        <strain evidence="1 2">DSM 43851</strain>
    </source>
</reference>
<accession>A0A7W9KE90</accession>
<gene>
    <name evidence="1" type="ORF">BJ998_002196</name>
</gene>
<dbReference type="RefSeq" id="WP_184860825.1">
    <property type="nucleotide sequence ID" value="NZ_BAAAWY010000038.1"/>
</dbReference>
<comment type="caution">
    <text evidence="1">The sequence shown here is derived from an EMBL/GenBank/DDBJ whole genome shotgun (WGS) entry which is preliminary data.</text>
</comment>
<protein>
    <submittedName>
        <fullName evidence="1">Uncharacterized protein</fullName>
    </submittedName>
</protein>
<dbReference type="EMBL" id="JACHIR010000001">
    <property type="protein sequence ID" value="MBB5891000.1"/>
    <property type="molecule type" value="Genomic_DNA"/>
</dbReference>